<sequence>MPGSGPGKCLSISADLEIIYLIGLFHVHGHKESCLPRFASTFMPGAGMTSGEILESLWSILNEVAYITRTMTLPHCAEMIDACIADINWKKLQGMGKF</sequence>
<accession>A0A4Y7TUM6</accession>
<proteinExistence type="predicted"/>
<evidence type="ECO:0000313" key="2">
    <source>
        <dbReference type="Proteomes" id="UP000298030"/>
    </source>
</evidence>
<name>A0A4Y7TUM6_COPMI</name>
<keyword evidence="2" id="KW-1185">Reference proteome</keyword>
<evidence type="ECO:0000313" key="1">
    <source>
        <dbReference type="EMBL" id="TEB37681.1"/>
    </source>
</evidence>
<protein>
    <submittedName>
        <fullName evidence="1">Uncharacterized protein</fullName>
    </submittedName>
</protein>
<reference evidence="1 2" key="1">
    <citation type="journal article" date="2019" name="Nat. Ecol. Evol.">
        <title>Megaphylogeny resolves global patterns of mushroom evolution.</title>
        <authorList>
            <person name="Varga T."/>
            <person name="Krizsan K."/>
            <person name="Foldi C."/>
            <person name="Dima B."/>
            <person name="Sanchez-Garcia M."/>
            <person name="Sanchez-Ramirez S."/>
            <person name="Szollosi G.J."/>
            <person name="Szarkandi J.G."/>
            <person name="Papp V."/>
            <person name="Albert L."/>
            <person name="Andreopoulos W."/>
            <person name="Angelini C."/>
            <person name="Antonin V."/>
            <person name="Barry K.W."/>
            <person name="Bougher N.L."/>
            <person name="Buchanan P."/>
            <person name="Buyck B."/>
            <person name="Bense V."/>
            <person name="Catcheside P."/>
            <person name="Chovatia M."/>
            <person name="Cooper J."/>
            <person name="Damon W."/>
            <person name="Desjardin D."/>
            <person name="Finy P."/>
            <person name="Geml J."/>
            <person name="Haridas S."/>
            <person name="Hughes K."/>
            <person name="Justo A."/>
            <person name="Karasinski D."/>
            <person name="Kautmanova I."/>
            <person name="Kiss B."/>
            <person name="Kocsube S."/>
            <person name="Kotiranta H."/>
            <person name="LaButti K.M."/>
            <person name="Lechner B.E."/>
            <person name="Liimatainen K."/>
            <person name="Lipzen A."/>
            <person name="Lukacs Z."/>
            <person name="Mihaltcheva S."/>
            <person name="Morgado L.N."/>
            <person name="Niskanen T."/>
            <person name="Noordeloos M.E."/>
            <person name="Ohm R.A."/>
            <person name="Ortiz-Santana B."/>
            <person name="Ovrebo C."/>
            <person name="Racz N."/>
            <person name="Riley R."/>
            <person name="Savchenko A."/>
            <person name="Shiryaev A."/>
            <person name="Soop K."/>
            <person name="Spirin V."/>
            <person name="Szebenyi C."/>
            <person name="Tomsovsky M."/>
            <person name="Tulloss R.E."/>
            <person name="Uehling J."/>
            <person name="Grigoriev I.V."/>
            <person name="Vagvolgyi C."/>
            <person name="Papp T."/>
            <person name="Martin F.M."/>
            <person name="Miettinen O."/>
            <person name="Hibbett D.S."/>
            <person name="Nagy L.G."/>
        </authorList>
    </citation>
    <scope>NUCLEOTIDE SEQUENCE [LARGE SCALE GENOMIC DNA]</scope>
    <source>
        <strain evidence="1 2">FP101781</strain>
    </source>
</reference>
<dbReference type="AlphaFoldDB" id="A0A4Y7TUM6"/>
<comment type="caution">
    <text evidence="1">The sequence shown here is derived from an EMBL/GenBank/DDBJ whole genome shotgun (WGS) entry which is preliminary data.</text>
</comment>
<organism evidence="1 2">
    <name type="scientific">Coprinellus micaceus</name>
    <name type="common">Glistening ink-cap mushroom</name>
    <name type="synonym">Coprinus micaceus</name>
    <dbReference type="NCBI Taxonomy" id="71717"/>
    <lineage>
        <taxon>Eukaryota</taxon>
        <taxon>Fungi</taxon>
        <taxon>Dikarya</taxon>
        <taxon>Basidiomycota</taxon>
        <taxon>Agaricomycotina</taxon>
        <taxon>Agaricomycetes</taxon>
        <taxon>Agaricomycetidae</taxon>
        <taxon>Agaricales</taxon>
        <taxon>Agaricineae</taxon>
        <taxon>Psathyrellaceae</taxon>
        <taxon>Coprinellus</taxon>
    </lineage>
</organism>
<dbReference type="Proteomes" id="UP000298030">
    <property type="component" value="Unassembled WGS sequence"/>
</dbReference>
<dbReference type="Pfam" id="PF18758">
    <property type="entry name" value="KDZ"/>
    <property type="match status" value="1"/>
</dbReference>
<dbReference type="OrthoDB" id="3222357at2759"/>
<dbReference type="EMBL" id="QPFP01000004">
    <property type="protein sequence ID" value="TEB37681.1"/>
    <property type="molecule type" value="Genomic_DNA"/>
</dbReference>
<gene>
    <name evidence="1" type="ORF">FA13DRAFT_930695</name>
</gene>
<dbReference type="InterPro" id="IPR040521">
    <property type="entry name" value="KDZ"/>
</dbReference>